<accession>A0AAD6HCN0</accession>
<sequence length="139" mass="14825">MKAPSIVIAATLLCSSTLATNVTILRPNEPFVPNGTLPPPHADSDGGSIVQHFANLGRSTKWKLISKTHFEGDTGEPEGIVRFGDDQYIVSSGVYTVATKSYAHEINGTDRTLGAGYAHMLLYDGKGRLIAKGRSLPCP</sequence>
<dbReference type="EMBL" id="JAQJAN010000019">
    <property type="protein sequence ID" value="KAJ5708913.1"/>
    <property type="molecule type" value="Genomic_DNA"/>
</dbReference>
<dbReference type="AlphaFoldDB" id="A0AAD6HCN0"/>
<keyword evidence="3" id="KW-1185">Reference proteome</keyword>
<feature type="chain" id="PRO_5041985106" evidence="1">
    <location>
        <begin position="20"/>
        <end position="139"/>
    </location>
</feature>
<evidence type="ECO:0000256" key="1">
    <source>
        <dbReference type="SAM" id="SignalP"/>
    </source>
</evidence>
<evidence type="ECO:0000313" key="2">
    <source>
        <dbReference type="EMBL" id="KAJ5708913.1"/>
    </source>
</evidence>
<feature type="signal peptide" evidence="1">
    <location>
        <begin position="1"/>
        <end position="19"/>
    </location>
</feature>
<dbReference type="Proteomes" id="UP001215712">
    <property type="component" value="Unassembled WGS sequence"/>
</dbReference>
<evidence type="ECO:0000313" key="3">
    <source>
        <dbReference type="Proteomes" id="UP001215712"/>
    </source>
</evidence>
<gene>
    <name evidence="2" type="ORF">N7493_010247</name>
</gene>
<comment type="caution">
    <text evidence="2">The sequence shown here is derived from an EMBL/GenBank/DDBJ whole genome shotgun (WGS) entry which is preliminary data.</text>
</comment>
<reference evidence="2" key="2">
    <citation type="submission" date="2023-01" db="EMBL/GenBank/DDBJ databases">
        <authorList>
            <person name="Petersen C."/>
        </authorList>
    </citation>
    <scope>NUCLEOTIDE SEQUENCE</scope>
    <source>
        <strain evidence="2">IBT 17514</strain>
    </source>
</reference>
<protein>
    <submittedName>
        <fullName evidence="2">Uncharacterized protein</fullName>
    </submittedName>
</protein>
<proteinExistence type="predicted"/>
<reference evidence="2" key="1">
    <citation type="journal article" date="2023" name="IMA Fungus">
        <title>Comparative genomic study of the Penicillium genus elucidates a diverse pangenome and 15 lateral gene transfer events.</title>
        <authorList>
            <person name="Petersen C."/>
            <person name="Sorensen T."/>
            <person name="Nielsen M.R."/>
            <person name="Sondergaard T.E."/>
            <person name="Sorensen J.L."/>
            <person name="Fitzpatrick D.A."/>
            <person name="Frisvad J.C."/>
            <person name="Nielsen K.L."/>
        </authorList>
    </citation>
    <scope>NUCLEOTIDE SEQUENCE</scope>
    <source>
        <strain evidence="2">IBT 17514</strain>
    </source>
</reference>
<name>A0AAD6HCN0_9EURO</name>
<organism evidence="2 3">
    <name type="scientific">Penicillium malachiteum</name>
    <dbReference type="NCBI Taxonomy" id="1324776"/>
    <lineage>
        <taxon>Eukaryota</taxon>
        <taxon>Fungi</taxon>
        <taxon>Dikarya</taxon>
        <taxon>Ascomycota</taxon>
        <taxon>Pezizomycotina</taxon>
        <taxon>Eurotiomycetes</taxon>
        <taxon>Eurotiomycetidae</taxon>
        <taxon>Eurotiales</taxon>
        <taxon>Aspergillaceae</taxon>
        <taxon>Penicillium</taxon>
    </lineage>
</organism>
<keyword evidence="1" id="KW-0732">Signal</keyword>